<evidence type="ECO:0000256" key="1">
    <source>
        <dbReference type="ARBA" id="ARBA00022723"/>
    </source>
</evidence>
<feature type="active site" description="Proton donor" evidence="5">
    <location>
        <position position="68"/>
    </location>
</feature>
<protein>
    <submittedName>
        <fullName evidence="7">Metallophosphoesterase</fullName>
    </submittedName>
</protein>
<feature type="binding site" evidence="6">
    <location>
        <position position="178"/>
    </location>
    <ligand>
        <name>Fe cation</name>
        <dbReference type="ChEBI" id="CHEBI:24875"/>
        <label>1</label>
    </ligand>
</feature>
<dbReference type="EMBL" id="MFGW01000099">
    <property type="protein sequence ID" value="OGF66026.1"/>
    <property type="molecule type" value="Genomic_DNA"/>
</dbReference>
<feature type="binding site" evidence="6">
    <location>
        <position position="151"/>
    </location>
    <ligand>
        <name>Fe cation</name>
        <dbReference type="ChEBI" id="CHEBI:24875"/>
        <label>2</label>
    </ligand>
</feature>
<feature type="binding site" evidence="6">
    <location>
        <position position="8"/>
    </location>
    <ligand>
        <name>Fe cation</name>
        <dbReference type="ChEBI" id="CHEBI:24875"/>
        <label>1</label>
    </ligand>
</feature>
<organism evidence="7 8">
    <name type="scientific">Candidatus Fischerbacteria bacterium RBG_13_37_8</name>
    <dbReference type="NCBI Taxonomy" id="1817863"/>
    <lineage>
        <taxon>Bacteria</taxon>
        <taxon>Candidatus Fischeribacteriota</taxon>
    </lineage>
</organism>
<evidence type="ECO:0000256" key="2">
    <source>
        <dbReference type="ARBA" id="ARBA00022801"/>
    </source>
</evidence>
<sequence length="259" mass="28112">MNILFIGDIIGKPARKALPDFLSEVSKAHTVDFMIANGENLAGGVGITKETAEEIFSLGINVLTTGNHIWAKKEAVALLNSEKRLLRPLNYPEQCPGNGYVVLEDSSGHKIAIINAMGRVYIQSLDCPFKAIEAVLPSLNKHTKIIIVDIHAEATSEKKALGWFLDGRVSAIVGTHTHVQTADETILPQGTAYVTDVGMVGPYDSVIGMDKKNALSRFLTQIPERLEVAKGPCIFNAVIISIDEKSGHSTSIKRILLQE</sequence>
<dbReference type="GO" id="GO:0046872">
    <property type="term" value="F:metal ion binding"/>
    <property type="evidence" value="ECO:0007669"/>
    <property type="project" value="UniProtKB-KW"/>
</dbReference>
<evidence type="ECO:0000256" key="5">
    <source>
        <dbReference type="PIRSR" id="PIRSR004789-50"/>
    </source>
</evidence>
<dbReference type="Gene3D" id="3.60.21.10">
    <property type="match status" value="1"/>
</dbReference>
<dbReference type="SUPFAM" id="SSF56300">
    <property type="entry name" value="Metallo-dependent phosphatases"/>
    <property type="match status" value="1"/>
</dbReference>
<dbReference type="Proteomes" id="UP000178943">
    <property type="component" value="Unassembled WGS sequence"/>
</dbReference>
<accession>A0A1F5VRG0</accession>
<keyword evidence="3" id="KW-0408">Iron</keyword>
<dbReference type="PIRSF" id="PIRSF004789">
    <property type="entry name" value="DR1281"/>
    <property type="match status" value="1"/>
</dbReference>
<dbReference type="AlphaFoldDB" id="A0A1F5VRG0"/>
<comment type="caution">
    <text evidence="7">The sequence shown here is derived from an EMBL/GenBank/DDBJ whole genome shotgun (WGS) entry which is preliminary data.</text>
</comment>
<dbReference type="CDD" id="cd07382">
    <property type="entry name" value="MPP_DR1281"/>
    <property type="match status" value="1"/>
</dbReference>
<name>A0A1F5VRG0_9BACT</name>
<feature type="binding site" evidence="6">
    <location>
        <position position="176"/>
    </location>
    <ligand>
        <name>Fe cation</name>
        <dbReference type="ChEBI" id="CHEBI:24875"/>
        <label>2</label>
    </ligand>
</feature>
<keyword evidence="1 6" id="KW-0479">Metal-binding</keyword>
<dbReference type="NCBIfam" id="TIGR00282">
    <property type="entry name" value="TIGR00282 family metallophosphoesterase"/>
    <property type="match status" value="1"/>
</dbReference>
<feature type="binding site" evidence="6">
    <location>
        <position position="39"/>
    </location>
    <ligand>
        <name>Fe cation</name>
        <dbReference type="ChEBI" id="CHEBI:24875"/>
        <label>2</label>
    </ligand>
</feature>
<dbReference type="GO" id="GO:0004113">
    <property type="term" value="F:2',3'-cyclic-nucleotide 3'-phosphodiesterase activity"/>
    <property type="evidence" value="ECO:0007669"/>
    <property type="project" value="TreeGrafter"/>
</dbReference>
<evidence type="ECO:0000256" key="6">
    <source>
        <dbReference type="PIRSR" id="PIRSR004789-51"/>
    </source>
</evidence>
<evidence type="ECO:0000313" key="8">
    <source>
        <dbReference type="Proteomes" id="UP000178943"/>
    </source>
</evidence>
<reference evidence="7 8" key="1">
    <citation type="journal article" date="2016" name="Nat. Commun.">
        <title>Thousands of microbial genomes shed light on interconnected biogeochemical processes in an aquifer system.</title>
        <authorList>
            <person name="Anantharaman K."/>
            <person name="Brown C.T."/>
            <person name="Hug L.A."/>
            <person name="Sharon I."/>
            <person name="Castelle C.J."/>
            <person name="Probst A.J."/>
            <person name="Thomas B.C."/>
            <person name="Singh A."/>
            <person name="Wilkins M.J."/>
            <person name="Karaoz U."/>
            <person name="Brodie E.L."/>
            <person name="Williams K.H."/>
            <person name="Hubbard S.S."/>
            <person name="Banfield J.F."/>
        </authorList>
    </citation>
    <scope>NUCLEOTIDE SEQUENCE [LARGE SCALE GENOMIC DNA]</scope>
</reference>
<comment type="similarity">
    <text evidence="4">Belongs to the YmdB-like family.</text>
</comment>
<evidence type="ECO:0000256" key="4">
    <source>
        <dbReference type="ARBA" id="ARBA00061401"/>
    </source>
</evidence>
<dbReference type="InterPro" id="IPR005235">
    <property type="entry name" value="YmdB-like"/>
</dbReference>
<feature type="binding site" evidence="6">
    <location>
        <position position="40"/>
    </location>
    <ligand>
        <name>Fe cation</name>
        <dbReference type="ChEBI" id="CHEBI:24875"/>
        <label>1</label>
    </ligand>
</feature>
<evidence type="ECO:0000256" key="3">
    <source>
        <dbReference type="ARBA" id="ARBA00023004"/>
    </source>
</evidence>
<feature type="binding site" evidence="6">
    <location>
        <position position="67"/>
    </location>
    <ligand>
        <name>Fe cation</name>
        <dbReference type="ChEBI" id="CHEBI:24875"/>
        <label>2</label>
    </ligand>
</feature>
<evidence type="ECO:0000313" key="7">
    <source>
        <dbReference type="EMBL" id="OGF66026.1"/>
    </source>
</evidence>
<dbReference type="PANTHER" id="PTHR36303:SF1">
    <property type="entry name" value="2',3'-CYCLIC-NUCLEOTIDE 2'-PHOSPHODIESTERASE"/>
    <property type="match status" value="1"/>
</dbReference>
<keyword evidence="2" id="KW-0378">Hydrolase</keyword>
<dbReference type="Pfam" id="PF13277">
    <property type="entry name" value="YmdB"/>
    <property type="match status" value="1"/>
</dbReference>
<proteinExistence type="inferred from homology"/>
<dbReference type="STRING" id="1817863.A2Y62_06135"/>
<dbReference type="PANTHER" id="PTHR36303">
    <property type="entry name" value="2',3'-CYCLIC-NUCLEOTIDE 2'-PHOSPHODIESTERASE"/>
    <property type="match status" value="1"/>
</dbReference>
<dbReference type="FunFam" id="3.60.21.10:FF:000016">
    <property type="entry name" value="Putative metallophosphoesterase"/>
    <property type="match status" value="1"/>
</dbReference>
<feature type="binding site" evidence="6">
    <location>
        <position position="39"/>
    </location>
    <ligand>
        <name>Fe cation</name>
        <dbReference type="ChEBI" id="CHEBI:24875"/>
        <label>1</label>
    </ligand>
</feature>
<dbReference type="InterPro" id="IPR029052">
    <property type="entry name" value="Metallo-depent_PP-like"/>
</dbReference>
<gene>
    <name evidence="7" type="ORF">A2Y62_06135</name>
</gene>